<reference evidence="1" key="1">
    <citation type="submission" date="2020-03" db="EMBL/GenBank/DDBJ databases">
        <title>The deep terrestrial virosphere.</title>
        <authorList>
            <person name="Holmfeldt K."/>
            <person name="Nilsson E."/>
            <person name="Simone D."/>
            <person name="Lopez-Fernandez M."/>
            <person name="Wu X."/>
            <person name="de Brujin I."/>
            <person name="Lundin D."/>
            <person name="Andersson A."/>
            <person name="Bertilsson S."/>
            <person name="Dopson M."/>
        </authorList>
    </citation>
    <scope>NUCLEOTIDE SEQUENCE</scope>
    <source>
        <strain evidence="2">MM415A00428</strain>
        <strain evidence="1">MM415B01127</strain>
    </source>
</reference>
<proteinExistence type="predicted"/>
<dbReference type="EMBL" id="MT141405">
    <property type="protein sequence ID" value="QJA60347.1"/>
    <property type="molecule type" value="Genomic_DNA"/>
</dbReference>
<accession>A0A6M3ITC9</accession>
<evidence type="ECO:0000313" key="1">
    <source>
        <dbReference type="EMBL" id="QJA60347.1"/>
    </source>
</evidence>
<evidence type="ECO:0000313" key="2">
    <source>
        <dbReference type="EMBL" id="QJA82294.1"/>
    </source>
</evidence>
<gene>
    <name evidence="2" type="ORF">MM415A00428_0012</name>
    <name evidence="1" type="ORF">MM415B01127_0024</name>
</gene>
<protein>
    <submittedName>
        <fullName evidence="1">Uncharacterized protein</fullName>
    </submittedName>
</protein>
<dbReference type="AlphaFoldDB" id="A0A6M3ITC9"/>
<organism evidence="1">
    <name type="scientific">viral metagenome</name>
    <dbReference type="NCBI Taxonomy" id="1070528"/>
    <lineage>
        <taxon>unclassified sequences</taxon>
        <taxon>metagenomes</taxon>
        <taxon>organismal metagenomes</taxon>
    </lineage>
</organism>
<dbReference type="EMBL" id="MT142484">
    <property type="protein sequence ID" value="QJA82294.1"/>
    <property type="molecule type" value="Genomic_DNA"/>
</dbReference>
<name>A0A6M3ITC9_9ZZZZ</name>
<sequence>MKIDGVNYYLSKHGRLRYMERLGQARDVEIIRTAVGGKEGFRFIFGEHRSFPKDPRFRVLITVLGEEENIDNRGNKI</sequence>